<dbReference type="Gene3D" id="2.130.10.10">
    <property type="entry name" value="YVTN repeat-like/Quinoprotein amine dehydrogenase"/>
    <property type="match status" value="1"/>
</dbReference>
<dbReference type="GO" id="GO:1990757">
    <property type="term" value="F:ubiquitin ligase activator activity"/>
    <property type="evidence" value="ECO:0007669"/>
    <property type="project" value="EnsemblFungi"/>
</dbReference>
<name>C4QYK2_KOMPG</name>
<organism evidence="7 8">
    <name type="scientific">Komagataella phaffii (strain GS115 / ATCC 20864)</name>
    <name type="common">Yeast</name>
    <name type="synonym">Pichia pastoris</name>
    <dbReference type="NCBI Taxonomy" id="644223"/>
    <lineage>
        <taxon>Eukaryota</taxon>
        <taxon>Fungi</taxon>
        <taxon>Dikarya</taxon>
        <taxon>Ascomycota</taxon>
        <taxon>Saccharomycotina</taxon>
        <taxon>Pichiomycetes</taxon>
        <taxon>Pichiales</taxon>
        <taxon>Pichiaceae</taxon>
        <taxon>Komagataella</taxon>
    </lineage>
</organism>
<evidence type="ECO:0000256" key="2">
    <source>
        <dbReference type="ARBA" id="ARBA00022574"/>
    </source>
</evidence>
<sequence length="504" mass="55746">MPYTEQCSRSNHLNLLNHHANQVDRFIPNLVSNVNFHGLTDSHVDDKFITEELEPGFLDRPPHFSSLRPQTPPLPTIRSPATSDPPTPISDISSAVSKKGFENKEVAQALDMSSNTRVYGFQHKTPPGSRSPVASLKDCMSQVTHHKQTVKQAKKFPQITNPFRVLDAPGLRNDFYANLISWSKVTNKIAVGLDKVFIWADDGQVAPLRSLLTEAITCVSYAPCTTFLAVGTKAGRLYLYDNASLICSTVTKPNTSVCCIQWTNTGKELFIGDDTGNVLYYEIKQTYCSYDLVMKNSWNCHQQQICGIALNADNTQITVGANDNCCTVWDIEDIRTPKLKFMLPHFAAVKAIAYCPWAPSLLATGAGSKDRMIRFWHSNSGTLLDAYNTKGQITSIIWSVSSKQLLVSFGFTDFSSPLLMSVYSYPKMDILINVPATCDLRVLSAVPSPDGKSVCVVANDETVRFYHIWGSKYSLTLSSQTEGVFGSTLLELAEGVGTRTDNLR</sequence>
<dbReference type="eggNOG" id="KOG0305">
    <property type="taxonomic scope" value="Eukaryota"/>
</dbReference>
<dbReference type="RefSeq" id="XP_002490606.1">
    <property type="nucleotide sequence ID" value="XM_002490561.1"/>
</dbReference>
<dbReference type="PANTHER" id="PTHR19918:SF5">
    <property type="entry name" value="MEIOSIS-SPECIFIC APC_C ACTIVATOR PROTEIN AMA1"/>
    <property type="match status" value="1"/>
</dbReference>
<evidence type="ECO:0000313" key="7">
    <source>
        <dbReference type="EMBL" id="CAY68325.1"/>
    </source>
</evidence>
<dbReference type="InterPro" id="IPR033010">
    <property type="entry name" value="Cdc20/Fizzy"/>
</dbReference>
<protein>
    <submittedName>
        <fullName evidence="7">Meiosis-specific APC/C activator protein AMA1</fullName>
    </submittedName>
</protein>
<dbReference type="InterPro" id="IPR056150">
    <property type="entry name" value="WD40_CDC20-Fz"/>
</dbReference>
<dbReference type="GO" id="GO:0030476">
    <property type="term" value="P:ascospore wall assembly"/>
    <property type="evidence" value="ECO:0007669"/>
    <property type="project" value="EnsemblFungi"/>
</dbReference>
<feature type="repeat" description="WD" evidence="4">
    <location>
        <begin position="298"/>
        <end position="339"/>
    </location>
</feature>
<dbReference type="Proteomes" id="UP000000314">
    <property type="component" value="Chromosome 1"/>
</dbReference>
<dbReference type="PANTHER" id="PTHR19918">
    <property type="entry name" value="CELL DIVISION CYCLE 20 CDC20 FIZZY -RELATED"/>
    <property type="match status" value="1"/>
</dbReference>
<dbReference type="SMART" id="SM00320">
    <property type="entry name" value="WD40"/>
    <property type="match status" value="5"/>
</dbReference>
<proteinExistence type="inferred from homology"/>
<dbReference type="FunCoup" id="C4QYK2">
    <property type="interactions" value="191"/>
</dbReference>
<gene>
    <name evidence="7" type="ordered locus">PAS_chr1-4_0473</name>
</gene>
<dbReference type="AlphaFoldDB" id="C4QYK2"/>
<dbReference type="GO" id="GO:1903024">
    <property type="term" value="P:positive regulation of ascospore-type prospore membrane formation"/>
    <property type="evidence" value="ECO:0007669"/>
    <property type="project" value="EnsemblFungi"/>
</dbReference>
<dbReference type="OrthoDB" id="10263272at2759"/>
<comment type="similarity">
    <text evidence="1">Belongs to the WD repeat CDC20/Fizzy family.</text>
</comment>
<evidence type="ECO:0000256" key="5">
    <source>
        <dbReference type="SAM" id="MobiDB-lite"/>
    </source>
</evidence>
<dbReference type="InterPro" id="IPR015943">
    <property type="entry name" value="WD40/YVTN_repeat-like_dom_sf"/>
</dbReference>
<keyword evidence="2 4" id="KW-0853">WD repeat</keyword>
<dbReference type="Pfam" id="PF24807">
    <property type="entry name" value="WD40_CDC20-Fz"/>
    <property type="match status" value="1"/>
</dbReference>
<evidence type="ECO:0000256" key="3">
    <source>
        <dbReference type="ARBA" id="ARBA00022737"/>
    </source>
</evidence>
<dbReference type="GeneID" id="8197061"/>
<dbReference type="InterPro" id="IPR036322">
    <property type="entry name" value="WD40_repeat_dom_sf"/>
</dbReference>
<dbReference type="GO" id="GO:0044778">
    <property type="term" value="P:meiotic DNA integrity checkpoint signaling"/>
    <property type="evidence" value="ECO:0007669"/>
    <property type="project" value="EnsemblFungi"/>
</dbReference>
<evidence type="ECO:0000256" key="4">
    <source>
        <dbReference type="PROSITE-ProRule" id="PRU00221"/>
    </source>
</evidence>
<evidence type="ECO:0000313" key="8">
    <source>
        <dbReference type="Proteomes" id="UP000000314"/>
    </source>
</evidence>
<evidence type="ECO:0000259" key="6">
    <source>
        <dbReference type="Pfam" id="PF24807"/>
    </source>
</evidence>
<dbReference type="EMBL" id="FN392319">
    <property type="protein sequence ID" value="CAY68325.1"/>
    <property type="molecule type" value="Genomic_DNA"/>
</dbReference>
<dbReference type="STRING" id="644223.C4QYK2"/>
<dbReference type="SUPFAM" id="SSF50978">
    <property type="entry name" value="WD40 repeat-like"/>
    <property type="match status" value="1"/>
</dbReference>
<dbReference type="GO" id="GO:1905786">
    <property type="term" value="P:positive regulation of anaphase-promoting complex-dependent catabolic process"/>
    <property type="evidence" value="ECO:0007669"/>
    <property type="project" value="EnsemblFungi"/>
</dbReference>
<accession>C4QYK2</accession>
<feature type="region of interest" description="Disordered" evidence="5">
    <location>
        <begin position="59"/>
        <end position="89"/>
    </location>
</feature>
<dbReference type="GO" id="GO:0010997">
    <property type="term" value="F:anaphase-promoting complex binding"/>
    <property type="evidence" value="ECO:0007669"/>
    <property type="project" value="InterPro"/>
</dbReference>
<dbReference type="OMA" id="KMLVFRG"/>
<dbReference type="InParanoid" id="C4QYK2"/>
<evidence type="ECO:0000256" key="1">
    <source>
        <dbReference type="ARBA" id="ARBA00006445"/>
    </source>
</evidence>
<feature type="domain" description="CDC20/Fizzy WD40" evidence="6">
    <location>
        <begin position="166"/>
        <end position="466"/>
    </location>
</feature>
<dbReference type="GO" id="GO:0005680">
    <property type="term" value="C:anaphase-promoting complex"/>
    <property type="evidence" value="ECO:0007669"/>
    <property type="project" value="EnsemblFungi"/>
</dbReference>
<keyword evidence="3" id="KW-0677">Repeat</keyword>
<dbReference type="InterPro" id="IPR001680">
    <property type="entry name" value="WD40_rpt"/>
</dbReference>
<dbReference type="SMR" id="C4QYK2"/>
<dbReference type="KEGG" id="ppa:PAS_chr1-4_0473"/>
<keyword evidence="8" id="KW-1185">Reference proteome</keyword>
<reference evidence="7 8" key="1">
    <citation type="journal article" date="2009" name="Nat. Biotechnol.">
        <title>Genome sequence of the recombinant protein production host Pichia pastoris.</title>
        <authorList>
            <person name="De Schutter K."/>
            <person name="Lin Y.C."/>
            <person name="Tiels P."/>
            <person name="Van Hecke A."/>
            <person name="Glinka S."/>
            <person name="Weber-Lehmann J."/>
            <person name="Rouze P."/>
            <person name="Van de Peer Y."/>
            <person name="Callewaert N."/>
        </authorList>
    </citation>
    <scope>NUCLEOTIDE SEQUENCE [LARGE SCALE GENOMIC DNA]</scope>
    <source>
        <strain evidence="8">GS115 / ATCC 20864</strain>
    </source>
</reference>
<dbReference type="GO" id="GO:0031145">
    <property type="term" value="P:anaphase-promoting complex-dependent catabolic process"/>
    <property type="evidence" value="ECO:0007669"/>
    <property type="project" value="TreeGrafter"/>
</dbReference>
<dbReference type="PROSITE" id="PS50082">
    <property type="entry name" value="WD_REPEATS_2"/>
    <property type="match status" value="1"/>
</dbReference>
<dbReference type="GO" id="GO:0007130">
    <property type="term" value="P:synaptonemal complex assembly"/>
    <property type="evidence" value="ECO:0007669"/>
    <property type="project" value="EnsemblFungi"/>
</dbReference>
<dbReference type="HOGENOM" id="CLU_014831_3_3_1"/>